<reference evidence="1 2" key="1">
    <citation type="journal article" date="2015" name="Genome Announc.">
        <title>Expanding the biotechnology potential of lactobacilli through comparative genomics of 213 strains and associated genera.</title>
        <authorList>
            <person name="Sun Z."/>
            <person name="Harris H.M."/>
            <person name="McCann A."/>
            <person name="Guo C."/>
            <person name="Argimon S."/>
            <person name="Zhang W."/>
            <person name="Yang X."/>
            <person name="Jeffery I.B."/>
            <person name="Cooney J.C."/>
            <person name="Kagawa T.F."/>
            <person name="Liu W."/>
            <person name="Song Y."/>
            <person name="Salvetti E."/>
            <person name="Wrobel A."/>
            <person name="Rasinkangas P."/>
            <person name="Parkhill J."/>
            <person name="Rea M.C."/>
            <person name="O'Sullivan O."/>
            <person name="Ritari J."/>
            <person name="Douillard F.P."/>
            <person name="Paul Ross R."/>
            <person name="Yang R."/>
            <person name="Briner A.E."/>
            <person name="Felis G.E."/>
            <person name="de Vos W.M."/>
            <person name="Barrangou R."/>
            <person name="Klaenhammer T.R."/>
            <person name="Caufield P.W."/>
            <person name="Cui Y."/>
            <person name="Zhang H."/>
            <person name="O'Toole P.W."/>
        </authorList>
    </citation>
    <scope>NUCLEOTIDE SEQUENCE [LARGE SCALE GENOMIC DNA]</scope>
    <source>
        <strain evidence="1 2">DSM 19904</strain>
    </source>
</reference>
<comment type="caution">
    <text evidence="1">The sequence shown here is derived from an EMBL/GenBank/DDBJ whole genome shotgun (WGS) entry which is preliminary data.</text>
</comment>
<evidence type="ECO:0000313" key="1">
    <source>
        <dbReference type="EMBL" id="KRK88126.1"/>
    </source>
</evidence>
<dbReference type="PATRIC" id="fig|1423808.3.peg.611"/>
<sequence length="255" mass="29263">MKGNLIFINTNPISNMILSSGLTAADFINGLDELPQNIILLNNDEKAANGYNSHSKFHLITGTGDIRTYLLRNPDQKKKFIDFDTEDSVNNLSPFEIAELLYLAHMGTPMGRPFSSKLNNHYIYLSQDNGTIRSYYRRFSDFNHVLEIAMKRNLRETHNTLRVFLRPLAIKDIDRSILLDLITKANDGLFISFDSLRERSRAYHIPLRILKNPDQASIILRTDTVNENTLYAGDLTYNLQTSKWHLEWQDQAAGV</sequence>
<keyword evidence="2" id="KW-1185">Reference proteome</keyword>
<evidence type="ECO:0000313" key="2">
    <source>
        <dbReference type="Proteomes" id="UP000051581"/>
    </source>
</evidence>
<organism evidence="1 2">
    <name type="scientific">Lentilactobacillus sunkii DSM 19904</name>
    <dbReference type="NCBI Taxonomy" id="1423808"/>
    <lineage>
        <taxon>Bacteria</taxon>
        <taxon>Bacillati</taxon>
        <taxon>Bacillota</taxon>
        <taxon>Bacilli</taxon>
        <taxon>Lactobacillales</taxon>
        <taxon>Lactobacillaceae</taxon>
        <taxon>Lentilactobacillus</taxon>
    </lineage>
</organism>
<accession>A0A0R1KWB8</accession>
<gene>
    <name evidence="1" type="ORF">FD17_GL000605</name>
</gene>
<proteinExistence type="predicted"/>
<dbReference type="RefSeq" id="WP_057825461.1">
    <property type="nucleotide sequence ID" value="NZ_AZEA01000012.1"/>
</dbReference>
<name>A0A0R1KWB8_9LACO</name>
<protein>
    <submittedName>
        <fullName evidence="1">Uncharacterized protein</fullName>
    </submittedName>
</protein>
<dbReference type="OrthoDB" id="8704087at2"/>
<dbReference type="AlphaFoldDB" id="A0A0R1KWB8"/>
<dbReference type="EMBL" id="AZEA01000012">
    <property type="protein sequence ID" value="KRK88126.1"/>
    <property type="molecule type" value="Genomic_DNA"/>
</dbReference>
<dbReference type="Proteomes" id="UP000051581">
    <property type="component" value="Unassembled WGS sequence"/>
</dbReference>